<evidence type="ECO:0000256" key="2">
    <source>
        <dbReference type="ARBA" id="ARBA00022692"/>
    </source>
</evidence>
<feature type="transmembrane region" description="Helical" evidence="5">
    <location>
        <begin position="84"/>
        <end position="101"/>
    </location>
</feature>
<keyword evidence="4 5" id="KW-0472">Membrane</keyword>
<keyword evidence="3 5" id="KW-1133">Transmembrane helix</keyword>
<dbReference type="PANTHER" id="PTHR43424">
    <property type="entry name" value="LOCUS PUTATIVE PROTEIN 1-RELATED"/>
    <property type="match status" value="1"/>
</dbReference>
<feature type="transmembrane region" description="Helical" evidence="5">
    <location>
        <begin position="140"/>
        <end position="158"/>
    </location>
</feature>
<feature type="transmembrane region" description="Helical" evidence="5">
    <location>
        <begin position="164"/>
        <end position="183"/>
    </location>
</feature>
<dbReference type="Proteomes" id="UP000533637">
    <property type="component" value="Unassembled WGS sequence"/>
</dbReference>
<dbReference type="EMBL" id="JACHOC010000004">
    <property type="protein sequence ID" value="MBB4622354.1"/>
    <property type="molecule type" value="Genomic_DNA"/>
</dbReference>
<dbReference type="RefSeq" id="WP_183670743.1">
    <property type="nucleotide sequence ID" value="NZ_BMPB01000013.1"/>
</dbReference>
<comment type="caution">
    <text evidence="6">The sequence shown here is derived from an EMBL/GenBank/DDBJ whole genome shotgun (WGS) entry which is preliminary data.</text>
</comment>
<feature type="transmembrane region" description="Helical" evidence="5">
    <location>
        <begin position="113"/>
        <end position="133"/>
    </location>
</feature>
<feature type="transmembrane region" description="Helical" evidence="5">
    <location>
        <begin position="251"/>
        <end position="271"/>
    </location>
</feature>
<organism evidence="6 7">
    <name type="scientific">Parabacteroides faecis</name>
    <dbReference type="NCBI Taxonomy" id="1217282"/>
    <lineage>
        <taxon>Bacteria</taxon>
        <taxon>Pseudomonadati</taxon>
        <taxon>Bacteroidota</taxon>
        <taxon>Bacteroidia</taxon>
        <taxon>Bacteroidales</taxon>
        <taxon>Tannerellaceae</taxon>
        <taxon>Parabacteroides</taxon>
    </lineage>
</organism>
<sequence length="468" mass="53515">MRIIKNVLFNGSVQVSGILINLLLLPYLTRVLGEEALGTNSFGLSVTSYFTLVGNLGIVLYGAKSLAEQRDHPENLQKKFSQCITYQFFFNLLAISLYNIWVCFAQQITPIYFLFNIVLFTTMTDLSWVYTGFERFDLIATRNILIKIIGTLLIFLFVKDTDDLPLYIIIQQGVLLISNIIFWTNLSRIGLKIRFTGIRNSLRAIFKPAIFLFVPSIFTTIYLSLNNIMLGYISGVNAVAVYDYPNKLARILITMISILGITMMPRLAYLSKKKTQEEYLKKMTQMLYASQIISIPVMFLLILTSHTLCLFVFGNGFNGSDRVLAIVAPTIVYSGLGLYNIFITQDKIRQLTRGVICGTIVNILLNLLLIPRLSFEGAAYSALITETVVHLLLLFYLRKVLDIKDFIITFSSLFSIALFIFLILRFTFTVNNFFDMMTTGIIYLLSYLLLLFIFQRKRIRKLFLKPRS</sequence>
<evidence type="ECO:0000313" key="7">
    <source>
        <dbReference type="Proteomes" id="UP000533637"/>
    </source>
</evidence>
<feature type="transmembrane region" description="Helical" evidence="5">
    <location>
        <begin position="377"/>
        <end position="397"/>
    </location>
</feature>
<reference evidence="6 7" key="1">
    <citation type="submission" date="2020-08" db="EMBL/GenBank/DDBJ databases">
        <title>Genomic Encyclopedia of Type Strains, Phase IV (KMG-IV): sequencing the most valuable type-strain genomes for metagenomic binning, comparative biology and taxonomic classification.</title>
        <authorList>
            <person name="Goeker M."/>
        </authorList>
    </citation>
    <scope>NUCLEOTIDE SEQUENCE [LARGE SCALE GENOMIC DNA]</scope>
    <source>
        <strain evidence="6 7">DSM 102983</strain>
    </source>
</reference>
<dbReference type="InterPro" id="IPR002797">
    <property type="entry name" value="Polysacc_synth"/>
</dbReference>
<feature type="transmembrane region" description="Helical" evidence="5">
    <location>
        <begin position="204"/>
        <end position="225"/>
    </location>
</feature>
<feature type="transmembrane region" description="Helical" evidence="5">
    <location>
        <begin position="433"/>
        <end position="454"/>
    </location>
</feature>
<feature type="transmembrane region" description="Helical" evidence="5">
    <location>
        <begin position="292"/>
        <end position="317"/>
    </location>
</feature>
<feature type="transmembrane region" description="Helical" evidence="5">
    <location>
        <begin position="406"/>
        <end position="427"/>
    </location>
</feature>
<feature type="transmembrane region" description="Helical" evidence="5">
    <location>
        <begin position="354"/>
        <end position="371"/>
    </location>
</feature>
<dbReference type="InterPro" id="IPR052556">
    <property type="entry name" value="PolySynth_Transporter"/>
</dbReference>
<accession>A0ABR6KLS8</accession>
<feature type="transmembrane region" description="Helical" evidence="5">
    <location>
        <begin position="7"/>
        <end position="29"/>
    </location>
</feature>
<keyword evidence="7" id="KW-1185">Reference proteome</keyword>
<gene>
    <name evidence="6" type="ORF">GGQ57_002254</name>
</gene>
<feature type="transmembrane region" description="Helical" evidence="5">
    <location>
        <begin position="41"/>
        <end position="63"/>
    </location>
</feature>
<evidence type="ECO:0000256" key="4">
    <source>
        <dbReference type="ARBA" id="ARBA00023136"/>
    </source>
</evidence>
<name>A0ABR6KLS8_9BACT</name>
<comment type="subcellular location">
    <subcellularLocation>
        <location evidence="1">Membrane</location>
        <topology evidence="1">Multi-pass membrane protein</topology>
    </subcellularLocation>
</comment>
<evidence type="ECO:0000256" key="3">
    <source>
        <dbReference type="ARBA" id="ARBA00022989"/>
    </source>
</evidence>
<keyword evidence="2 5" id="KW-0812">Transmembrane</keyword>
<evidence type="ECO:0000313" key="6">
    <source>
        <dbReference type="EMBL" id="MBB4622354.1"/>
    </source>
</evidence>
<dbReference type="PANTHER" id="PTHR43424:SF1">
    <property type="entry name" value="LOCUS PUTATIVE PROTEIN 1-RELATED"/>
    <property type="match status" value="1"/>
</dbReference>
<evidence type="ECO:0000256" key="1">
    <source>
        <dbReference type="ARBA" id="ARBA00004141"/>
    </source>
</evidence>
<feature type="transmembrane region" description="Helical" evidence="5">
    <location>
        <begin position="323"/>
        <end position="342"/>
    </location>
</feature>
<dbReference type="Pfam" id="PF01943">
    <property type="entry name" value="Polysacc_synt"/>
    <property type="match status" value="1"/>
</dbReference>
<evidence type="ECO:0000256" key="5">
    <source>
        <dbReference type="SAM" id="Phobius"/>
    </source>
</evidence>
<proteinExistence type="predicted"/>
<protein>
    <submittedName>
        <fullName evidence="6">O-antigen/teichoic acid export membrane protein</fullName>
    </submittedName>
</protein>